<dbReference type="EMBL" id="LR881466">
    <property type="protein sequence ID" value="CAD5314574.1"/>
    <property type="molecule type" value="Genomic_DNA"/>
</dbReference>
<dbReference type="Proteomes" id="UP000516314">
    <property type="component" value="Chromosome 1"/>
</dbReference>
<accession>A0A7G2DYQ7</accession>
<sequence>MEEVVREIDEHVEQFLVCDDVAMVSYVGLNSRSKEGVVVHDVRREILCAKEEVGREIDEHVEQFLVCDDATVVSYVALNPGSKEDVVVNDVRREIISSLVLENPGVVLEDV</sequence>
<evidence type="ECO:0000313" key="2">
    <source>
        <dbReference type="Proteomes" id="UP000516314"/>
    </source>
</evidence>
<evidence type="ECO:0000313" key="1">
    <source>
        <dbReference type="EMBL" id="CAD5314574.1"/>
    </source>
</evidence>
<organism evidence="1 2">
    <name type="scientific">Arabidopsis thaliana</name>
    <name type="common">Mouse-ear cress</name>
    <dbReference type="NCBI Taxonomy" id="3702"/>
    <lineage>
        <taxon>Eukaryota</taxon>
        <taxon>Viridiplantae</taxon>
        <taxon>Streptophyta</taxon>
        <taxon>Embryophyta</taxon>
        <taxon>Tracheophyta</taxon>
        <taxon>Spermatophyta</taxon>
        <taxon>Magnoliopsida</taxon>
        <taxon>eudicotyledons</taxon>
        <taxon>Gunneridae</taxon>
        <taxon>Pentapetalae</taxon>
        <taxon>rosids</taxon>
        <taxon>malvids</taxon>
        <taxon>Brassicales</taxon>
        <taxon>Brassicaceae</taxon>
        <taxon>Camelineae</taxon>
        <taxon>Arabidopsis</taxon>
    </lineage>
</organism>
<protein>
    <submittedName>
        <fullName evidence="1">(thale cress) hypothetical protein</fullName>
    </submittedName>
</protein>
<proteinExistence type="predicted"/>
<gene>
    <name evidence="1" type="ORF">AT9943_LOCUS3003</name>
</gene>
<name>A0A7G2DYQ7_ARATH</name>
<reference evidence="1 2" key="1">
    <citation type="submission" date="2020-09" db="EMBL/GenBank/DDBJ databases">
        <authorList>
            <person name="Ashkenazy H."/>
        </authorList>
    </citation>
    <scope>NUCLEOTIDE SEQUENCE [LARGE SCALE GENOMIC DNA]</scope>
    <source>
        <strain evidence="2">cv. Cdm-0</strain>
    </source>
</reference>
<dbReference type="AlphaFoldDB" id="A0A7G2DYQ7"/>